<accession>A0A4D9CUZ0</accession>
<dbReference type="Proteomes" id="UP000355283">
    <property type="component" value="Unassembled WGS sequence"/>
</dbReference>
<feature type="compositionally biased region" description="Acidic residues" evidence="1">
    <location>
        <begin position="97"/>
        <end position="108"/>
    </location>
</feature>
<dbReference type="OrthoDB" id="10531149at2759"/>
<proteinExistence type="predicted"/>
<evidence type="ECO:0000313" key="3">
    <source>
        <dbReference type="Proteomes" id="UP000355283"/>
    </source>
</evidence>
<organism evidence="2 3">
    <name type="scientific">Nannochloropsis salina CCMP1776</name>
    <dbReference type="NCBI Taxonomy" id="1027361"/>
    <lineage>
        <taxon>Eukaryota</taxon>
        <taxon>Sar</taxon>
        <taxon>Stramenopiles</taxon>
        <taxon>Ochrophyta</taxon>
        <taxon>Eustigmatophyceae</taxon>
        <taxon>Eustigmatales</taxon>
        <taxon>Monodopsidaceae</taxon>
        <taxon>Microchloropsis</taxon>
        <taxon>Microchloropsis salina</taxon>
    </lineage>
</organism>
<sequence>MSGGPSRAWRVAVAYQTLGRKESEGARPPARKKQKGGKEEEGEGGGTQSLFVVQSSEAPGRVFMLVRYADAYMSLARAEEAVAEFVEMCLMGQEGRETEEEGREEEGGEGGGPSREGNRLGGNGGEAKEEGSVSAKGGGGGKAGSESDQEGNVALQVTRVDCSLGAVPGLRREDVYTLKFAALQYIELFKLV</sequence>
<protein>
    <submittedName>
        <fullName evidence="2">Uncharacterized protein</fullName>
    </submittedName>
</protein>
<evidence type="ECO:0000256" key="1">
    <source>
        <dbReference type="SAM" id="MobiDB-lite"/>
    </source>
</evidence>
<gene>
    <name evidence="2" type="ORF">NSK_008179</name>
</gene>
<comment type="caution">
    <text evidence="2">The sequence shown here is derived from an EMBL/GenBank/DDBJ whole genome shotgun (WGS) entry which is preliminary data.</text>
</comment>
<reference evidence="2 3" key="1">
    <citation type="submission" date="2019-01" db="EMBL/GenBank/DDBJ databases">
        <title>Nuclear Genome Assembly of the Microalgal Biofuel strain Nannochloropsis salina CCMP1776.</title>
        <authorList>
            <person name="Hovde B."/>
        </authorList>
    </citation>
    <scope>NUCLEOTIDE SEQUENCE [LARGE SCALE GENOMIC DNA]</scope>
    <source>
        <strain evidence="2 3">CCMP1776</strain>
    </source>
</reference>
<dbReference type="EMBL" id="SDOX01000166">
    <property type="protein sequence ID" value="TFJ80438.1"/>
    <property type="molecule type" value="Genomic_DNA"/>
</dbReference>
<feature type="compositionally biased region" description="Gly residues" evidence="1">
    <location>
        <begin position="109"/>
        <end position="125"/>
    </location>
</feature>
<dbReference type="AlphaFoldDB" id="A0A4D9CUZ0"/>
<feature type="region of interest" description="Disordered" evidence="1">
    <location>
        <begin position="94"/>
        <end position="152"/>
    </location>
</feature>
<evidence type="ECO:0000313" key="2">
    <source>
        <dbReference type="EMBL" id="TFJ80438.1"/>
    </source>
</evidence>
<feature type="region of interest" description="Disordered" evidence="1">
    <location>
        <begin position="18"/>
        <end position="49"/>
    </location>
</feature>
<keyword evidence="3" id="KW-1185">Reference proteome</keyword>
<name>A0A4D9CUZ0_9STRA</name>